<dbReference type="SUPFAM" id="SSF52172">
    <property type="entry name" value="CheY-like"/>
    <property type="match status" value="1"/>
</dbReference>
<proteinExistence type="predicted"/>
<protein>
    <submittedName>
        <fullName evidence="4">Probable transcriptional regulatory protein YehT</fullName>
    </submittedName>
</protein>
<organism evidence="4 5">
    <name type="scientific">Sphingobacterium mizutaii</name>
    <dbReference type="NCBI Taxonomy" id="1010"/>
    <lineage>
        <taxon>Bacteria</taxon>
        <taxon>Pseudomonadati</taxon>
        <taxon>Bacteroidota</taxon>
        <taxon>Sphingobacteriia</taxon>
        <taxon>Sphingobacteriales</taxon>
        <taxon>Sphingobacteriaceae</taxon>
        <taxon>Sphingobacterium</taxon>
    </lineage>
</organism>
<evidence type="ECO:0000259" key="3">
    <source>
        <dbReference type="PROSITE" id="PS50930"/>
    </source>
</evidence>
<dbReference type="InterPro" id="IPR007492">
    <property type="entry name" value="LytTR_DNA-bd_dom"/>
</dbReference>
<dbReference type="GO" id="GO:0000156">
    <property type="term" value="F:phosphorelay response regulator activity"/>
    <property type="evidence" value="ECO:0007669"/>
    <property type="project" value="InterPro"/>
</dbReference>
<evidence type="ECO:0000259" key="2">
    <source>
        <dbReference type="PROSITE" id="PS50110"/>
    </source>
</evidence>
<dbReference type="InterPro" id="IPR046947">
    <property type="entry name" value="LytR-like"/>
</dbReference>
<dbReference type="Pfam" id="PF04397">
    <property type="entry name" value="LytTR"/>
    <property type="match status" value="1"/>
</dbReference>
<dbReference type="InterPro" id="IPR011006">
    <property type="entry name" value="CheY-like_superfamily"/>
</dbReference>
<feature type="modified residue" description="4-aspartylphosphate" evidence="1">
    <location>
        <position position="55"/>
    </location>
</feature>
<dbReference type="SMART" id="SM00448">
    <property type="entry name" value="REC"/>
    <property type="match status" value="1"/>
</dbReference>
<evidence type="ECO:0000313" key="5">
    <source>
        <dbReference type="Proteomes" id="UP000215355"/>
    </source>
</evidence>
<evidence type="ECO:0000256" key="1">
    <source>
        <dbReference type="PROSITE-ProRule" id="PRU00169"/>
    </source>
</evidence>
<reference evidence="4 5" key="1">
    <citation type="submission" date="2017-06" db="EMBL/GenBank/DDBJ databases">
        <authorList>
            <consortium name="Pathogen Informatics"/>
        </authorList>
    </citation>
    <scope>NUCLEOTIDE SEQUENCE [LARGE SCALE GENOMIC DNA]</scope>
    <source>
        <strain evidence="4 5">NCTC12149</strain>
    </source>
</reference>
<dbReference type="GO" id="GO:0003677">
    <property type="term" value="F:DNA binding"/>
    <property type="evidence" value="ECO:0007669"/>
    <property type="project" value="InterPro"/>
</dbReference>
<dbReference type="PROSITE" id="PS50110">
    <property type="entry name" value="RESPONSE_REGULATORY"/>
    <property type="match status" value="1"/>
</dbReference>
<dbReference type="Proteomes" id="UP000215355">
    <property type="component" value="Chromosome 1"/>
</dbReference>
<dbReference type="SMART" id="SM00850">
    <property type="entry name" value="LytTR"/>
    <property type="match status" value="1"/>
</dbReference>
<dbReference type="Gene3D" id="2.40.50.1020">
    <property type="entry name" value="LytTr DNA-binding domain"/>
    <property type="match status" value="1"/>
</dbReference>
<dbReference type="PANTHER" id="PTHR37299:SF1">
    <property type="entry name" value="STAGE 0 SPORULATION PROTEIN A HOMOLOG"/>
    <property type="match status" value="1"/>
</dbReference>
<dbReference type="KEGG" id="smiz:4412673_00671"/>
<gene>
    <name evidence="4" type="primary">yehT_1</name>
    <name evidence="4" type="ORF">SAMEA4412673_00671</name>
</gene>
<dbReference type="Gene3D" id="3.40.50.2300">
    <property type="match status" value="1"/>
</dbReference>
<dbReference type="PROSITE" id="PS50930">
    <property type="entry name" value="HTH_LYTTR"/>
    <property type="match status" value="1"/>
</dbReference>
<dbReference type="InterPro" id="IPR001789">
    <property type="entry name" value="Sig_transdc_resp-reg_receiver"/>
</dbReference>
<dbReference type="RefSeq" id="WP_093100788.1">
    <property type="nucleotide sequence ID" value="NZ_DAMBSL010000016.1"/>
</dbReference>
<accession>A0AAJ5BZ08</accession>
<name>A0AAJ5BZ08_9SPHI</name>
<dbReference type="PANTHER" id="PTHR37299">
    <property type="entry name" value="TRANSCRIPTIONAL REGULATOR-RELATED"/>
    <property type="match status" value="1"/>
</dbReference>
<feature type="domain" description="Response regulatory" evidence="2">
    <location>
        <begin position="3"/>
        <end position="116"/>
    </location>
</feature>
<dbReference type="AlphaFoldDB" id="A0AAJ5BZ08"/>
<feature type="domain" description="HTH LytTR-type" evidence="3">
    <location>
        <begin position="140"/>
        <end position="243"/>
    </location>
</feature>
<keyword evidence="1" id="KW-0597">Phosphoprotein</keyword>
<dbReference type="Pfam" id="PF00072">
    <property type="entry name" value="Response_reg"/>
    <property type="match status" value="1"/>
</dbReference>
<evidence type="ECO:0000313" key="4">
    <source>
        <dbReference type="EMBL" id="SNV42586.1"/>
    </source>
</evidence>
<sequence>MIKAIILDDEIRGSGLLQHKLQQFQELLVVTAVFNDPQEALLQMPNMECDVLFLDVEMPFMNGFQFLEKLGQFEFEVIFVTAYNIYTLDALKANALDYLLKPVNNEELKKAIVKLELRISQKEKLKKADLSENRVCMGRLALPTAEGIHLVKKDDVIRIEAMSNYSIFFLNNLSKIIVSRTLKEFEMLLENTQLFRVNRSVIVNLDYVVKYKKGEGGTLELVDGSEIEVSPNKKKQLMDRLFTTF</sequence>
<dbReference type="EMBL" id="LT906468">
    <property type="protein sequence ID" value="SNV42586.1"/>
    <property type="molecule type" value="Genomic_DNA"/>
</dbReference>